<reference evidence="1 2" key="1">
    <citation type="journal article" date="2015" name="Genome Biol.">
        <title>Comparative genomics of Steinernema reveals deeply conserved gene regulatory networks.</title>
        <authorList>
            <person name="Dillman A.R."/>
            <person name="Macchietto M."/>
            <person name="Porter C.F."/>
            <person name="Rogers A."/>
            <person name="Williams B."/>
            <person name="Antoshechkin I."/>
            <person name="Lee M.M."/>
            <person name="Goodwin Z."/>
            <person name="Lu X."/>
            <person name="Lewis E.E."/>
            <person name="Goodrich-Blair H."/>
            <person name="Stock S.P."/>
            <person name="Adams B.J."/>
            <person name="Sternberg P.W."/>
            <person name="Mortazavi A."/>
        </authorList>
    </citation>
    <scope>NUCLEOTIDE SEQUENCE [LARGE SCALE GENOMIC DNA]</scope>
    <source>
        <strain evidence="1 2">ALL</strain>
    </source>
</reference>
<dbReference type="EMBL" id="AZBU02000002">
    <property type="protein sequence ID" value="TKR94606.1"/>
    <property type="molecule type" value="Genomic_DNA"/>
</dbReference>
<accession>A0A4U5PE19</accession>
<name>A0A4U5PE19_STECR</name>
<comment type="caution">
    <text evidence="1">The sequence shown here is derived from an EMBL/GenBank/DDBJ whole genome shotgun (WGS) entry which is preliminary data.</text>
</comment>
<dbReference type="AlphaFoldDB" id="A0A4U5PE19"/>
<proteinExistence type="predicted"/>
<gene>
    <name evidence="1" type="ORF">L596_008869</name>
</gene>
<protein>
    <submittedName>
        <fullName evidence="1">Uncharacterized protein</fullName>
    </submittedName>
</protein>
<dbReference type="Proteomes" id="UP000298663">
    <property type="component" value="Unassembled WGS sequence"/>
</dbReference>
<evidence type="ECO:0000313" key="1">
    <source>
        <dbReference type="EMBL" id="TKR94606.1"/>
    </source>
</evidence>
<evidence type="ECO:0000313" key="2">
    <source>
        <dbReference type="Proteomes" id="UP000298663"/>
    </source>
</evidence>
<organism evidence="1 2">
    <name type="scientific">Steinernema carpocapsae</name>
    <name type="common">Entomopathogenic nematode</name>
    <dbReference type="NCBI Taxonomy" id="34508"/>
    <lineage>
        <taxon>Eukaryota</taxon>
        <taxon>Metazoa</taxon>
        <taxon>Ecdysozoa</taxon>
        <taxon>Nematoda</taxon>
        <taxon>Chromadorea</taxon>
        <taxon>Rhabditida</taxon>
        <taxon>Tylenchina</taxon>
        <taxon>Panagrolaimomorpha</taxon>
        <taxon>Strongyloidoidea</taxon>
        <taxon>Steinernematidae</taxon>
        <taxon>Steinernema</taxon>
    </lineage>
</organism>
<reference evidence="1 2" key="2">
    <citation type="journal article" date="2019" name="G3 (Bethesda)">
        <title>Hybrid Assembly of the Genome of the Entomopathogenic Nematode Steinernema carpocapsae Identifies the X-Chromosome.</title>
        <authorList>
            <person name="Serra L."/>
            <person name="Macchietto M."/>
            <person name="Macias-Munoz A."/>
            <person name="McGill C.J."/>
            <person name="Rodriguez I.M."/>
            <person name="Rodriguez B."/>
            <person name="Murad R."/>
            <person name="Mortazavi A."/>
        </authorList>
    </citation>
    <scope>NUCLEOTIDE SEQUENCE [LARGE SCALE GENOMIC DNA]</scope>
    <source>
        <strain evidence="1 2">ALL</strain>
    </source>
</reference>
<sequence length="77" mass="8934">MASLPTLSPSATRTTSTLAPEQRAKLRSRCFSCVSEQVLFFQRRQQCGKMWALWVSHFFKQKPRSENARSEKVIQPF</sequence>
<keyword evidence="2" id="KW-1185">Reference proteome</keyword>